<dbReference type="Pfam" id="PF14333">
    <property type="entry name" value="DUF4389"/>
    <property type="match status" value="2"/>
</dbReference>
<feature type="transmembrane region" description="Helical" evidence="2">
    <location>
        <begin position="30"/>
        <end position="57"/>
    </location>
</feature>
<organism evidence="3 4">
    <name type="scientific">Kribbella karoonensis</name>
    <dbReference type="NCBI Taxonomy" id="324851"/>
    <lineage>
        <taxon>Bacteria</taxon>
        <taxon>Bacillati</taxon>
        <taxon>Actinomycetota</taxon>
        <taxon>Actinomycetes</taxon>
        <taxon>Propionibacteriales</taxon>
        <taxon>Kribbellaceae</taxon>
        <taxon>Kribbella</taxon>
    </lineage>
</organism>
<evidence type="ECO:0008006" key="5">
    <source>
        <dbReference type="Google" id="ProtNLM"/>
    </source>
</evidence>
<evidence type="ECO:0000256" key="2">
    <source>
        <dbReference type="SAM" id="Phobius"/>
    </source>
</evidence>
<evidence type="ECO:0000256" key="1">
    <source>
        <dbReference type="SAM" id="MobiDB-lite"/>
    </source>
</evidence>
<dbReference type="RefSeq" id="WP_344196230.1">
    <property type="nucleotide sequence ID" value="NZ_BAAAND010000008.1"/>
</dbReference>
<feature type="transmembrane region" description="Helical" evidence="2">
    <location>
        <begin position="153"/>
        <end position="174"/>
    </location>
</feature>
<feature type="region of interest" description="Disordered" evidence="1">
    <location>
        <begin position="216"/>
        <end position="248"/>
    </location>
</feature>
<feature type="transmembrane region" description="Helical" evidence="2">
    <location>
        <begin position="124"/>
        <end position="147"/>
    </location>
</feature>
<dbReference type="InterPro" id="IPR025498">
    <property type="entry name" value="DUF4389"/>
</dbReference>
<keyword evidence="2" id="KW-0472">Membrane</keyword>
<feature type="transmembrane region" description="Helical" evidence="2">
    <location>
        <begin position="256"/>
        <end position="282"/>
    </location>
</feature>
<evidence type="ECO:0000313" key="3">
    <source>
        <dbReference type="EMBL" id="GAA1599517.1"/>
    </source>
</evidence>
<protein>
    <recommendedName>
        <fullName evidence="5">DUF4389 domain-containing protein</fullName>
    </recommendedName>
</protein>
<name>A0ABN2E8Z8_9ACTN</name>
<proteinExistence type="predicted"/>
<dbReference type="Proteomes" id="UP001500190">
    <property type="component" value="Unassembled WGS sequence"/>
</dbReference>
<sequence>MSTATYPVRVDGALDEGLNRWLWLVKWVLVIPHLLVLFGLWIAFAVLSFVAFFAILFTGRYPRGIFDFNVGVLRWWWRVQFYAYGALGTDKYPPFTLRDVPSYPAHLEVRYPEHLSRGLVLVKWWLLAIPHYIVVGFFVGTGTWFASRADDRAWTWSGGLVGLLVLVAAIVLLFTGRYPRSVFDLVLGMNRWALRVAAYAGLMVDQYPPFRLDMGGDDPGTTKLHEPPPTGPRFAGPPATGPAHQEPEARMSAGRIVTLVVGVVVALASLAGLAVGGALAWLDEGRRDSAGFVTSGQVALSSTGYAMTTENFTVNTGSTGLPRSWFGDVRVRVASTDGTPVFVGLARSADVNRYLAGVGYTTVKAIGPDRTTYADHAGGAPSVLPATLKIWETQASGPGDQTITWPVRNGDWTLVVMAADGSRNVNVRADVGASAPALEWAWIAVLVSAAVTLLLGALLVVLAVVRRPKPGPSTLQPAPPARME</sequence>
<feature type="compositionally biased region" description="Low complexity" evidence="1">
    <location>
        <begin position="232"/>
        <end position="243"/>
    </location>
</feature>
<dbReference type="EMBL" id="BAAAND010000008">
    <property type="protein sequence ID" value="GAA1599517.1"/>
    <property type="molecule type" value="Genomic_DNA"/>
</dbReference>
<accession>A0ABN2E8Z8</accession>
<feature type="transmembrane region" description="Helical" evidence="2">
    <location>
        <begin position="440"/>
        <end position="465"/>
    </location>
</feature>
<keyword evidence="4" id="KW-1185">Reference proteome</keyword>
<comment type="caution">
    <text evidence="3">The sequence shown here is derived from an EMBL/GenBank/DDBJ whole genome shotgun (WGS) entry which is preliminary data.</text>
</comment>
<gene>
    <name evidence="3" type="ORF">GCM10009742_54160</name>
</gene>
<keyword evidence="2" id="KW-0812">Transmembrane</keyword>
<keyword evidence="2" id="KW-1133">Transmembrane helix</keyword>
<reference evidence="3 4" key="1">
    <citation type="journal article" date="2019" name="Int. J. Syst. Evol. Microbiol.">
        <title>The Global Catalogue of Microorganisms (GCM) 10K type strain sequencing project: providing services to taxonomists for standard genome sequencing and annotation.</title>
        <authorList>
            <consortium name="The Broad Institute Genomics Platform"/>
            <consortium name="The Broad Institute Genome Sequencing Center for Infectious Disease"/>
            <person name="Wu L."/>
            <person name="Ma J."/>
        </authorList>
    </citation>
    <scope>NUCLEOTIDE SEQUENCE [LARGE SCALE GENOMIC DNA]</scope>
    <source>
        <strain evidence="3 4">JCM 14304</strain>
    </source>
</reference>
<evidence type="ECO:0000313" key="4">
    <source>
        <dbReference type="Proteomes" id="UP001500190"/>
    </source>
</evidence>